<name>A0A8S1KFL7_9CILI</name>
<dbReference type="OrthoDB" id="293205at2759"/>
<dbReference type="AlphaFoldDB" id="A0A8S1KFL7"/>
<keyword evidence="2" id="KW-1185">Reference proteome</keyword>
<reference evidence="1" key="1">
    <citation type="submission" date="2021-01" db="EMBL/GenBank/DDBJ databases">
        <authorList>
            <consortium name="Genoscope - CEA"/>
            <person name="William W."/>
        </authorList>
    </citation>
    <scope>NUCLEOTIDE SEQUENCE</scope>
</reference>
<accession>A0A8S1KFL7</accession>
<dbReference type="EMBL" id="CAJJDN010000008">
    <property type="protein sequence ID" value="CAD8054360.1"/>
    <property type="molecule type" value="Genomic_DNA"/>
</dbReference>
<evidence type="ECO:0000313" key="2">
    <source>
        <dbReference type="Proteomes" id="UP000692954"/>
    </source>
</evidence>
<evidence type="ECO:0000313" key="1">
    <source>
        <dbReference type="EMBL" id="CAD8054360.1"/>
    </source>
</evidence>
<comment type="caution">
    <text evidence="1">The sequence shown here is derived from an EMBL/GenBank/DDBJ whole genome shotgun (WGS) entry which is preliminary data.</text>
</comment>
<organism evidence="1 2">
    <name type="scientific">Paramecium sonneborni</name>
    <dbReference type="NCBI Taxonomy" id="65129"/>
    <lineage>
        <taxon>Eukaryota</taxon>
        <taxon>Sar</taxon>
        <taxon>Alveolata</taxon>
        <taxon>Ciliophora</taxon>
        <taxon>Intramacronucleata</taxon>
        <taxon>Oligohymenophorea</taxon>
        <taxon>Peniculida</taxon>
        <taxon>Parameciidae</taxon>
        <taxon>Paramecium</taxon>
    </lineage>
</organism>
<gene>
    <name evidence="1" type="ORF">PSON_ATCC_30995.1.T0080246</name>
</gene>
<protein>
    <submittedName>
        <fullName evidence="1">Uncharacterized protein</fullName>
    </submittedName>
</protein>
<sequence>MFASEKGWEIDETQYLDNLISGNLLKTSEKRKLIITSHRVRTLSQPKIATPSLQSCRKHLVSRSQIQTAKQNLQFNFAILDDILQRKRSNHLSHLSKLSFPPIKQNIQMQQQSFRNQNSKYNIINLSNFLMNSPQTIQRQQIQLNKVLGRVYK</sequence>
<proteinExistence type="predicted"/>
<dbReference type="Proteomes" id="UP000692954">
    <property type="component" value="Unassembled WGS sequence"/>
</dbReference>